<evidence type="ECO:0000256" key="1">
    <source>
        <dbReference type="SAM" id="MobiDB-lite"/>
    </source>
</evidence>
<keyword evidence="2" id="KW-0812">Transmembrane</keyword>
<dbReference type="AlphaFoldDB" id="A0A1Q9EHZ5"/>
<feature type="region of interest" description="Disordered" evidence="1">
    <location>
        <begin position="1"/>
        <end position="34"/>
    </location>
</feature>
<feature type="transmembrane region" description="Helical" evidence="2">
    <location>
        <begin position="820"/>
        <end position="839"/>
    </location>
</feature>
<proteinExistence type="predicted"/>
<sequence>MAMPTPAASLPPVLASSPEAKASSAWTTQLEKGHRSSHGAAKMAGAASVPFLIGGVAASASRRRLRLSAKRKHCKVVMAVGSTIETLEKDELTDEELQSLFDAASEGKDVVTFDQAASLEGVDAVLEEGAANVEELKVIWGNPDEPLDFEGFSRWYNDVLKLYDSFLWQDAVAPPSDVFDDEEQGLEDMNNLDDEQLLEDAPAVGVQVERLSTSALKPKQKMMYGTLTDKVPEYQKPPWKLAEEIITGKTDDYLEDYSVEDEGDSRRTDGLATPSAGGGRQNVEITQLFRQACDEKNLLSFDALKEISEFEDMLEQEDISEEELEEIWEELPKKNGDFIDVLAFRDLLAKVDELFEYVEEDEEEEPEEQAIMQVEGKGGISKAKKRGLQTVKQDLLDAIARLEAQTDKPAGLGSTEEKDGEIVKLAGELEDVWRDQVGDLNKFDGAKFEGTWELIYSTSVKFRRWGSVLNGVREIKNGEFEALVQKFSPGDDSKYESFNEYDMEEVFKAPNEDGEQVELCMRGQGSWRLGIQQNVVTGEEDVVLKLEITNVEYDTLEDTVEYCGDKTLMSPMCRTFSYGFLSYMDDEYRVMRTSLTGKSLYIFQRIKDEDECDKKCEALRPGGRLLVHDFMVNDSLDGPALGALWGLQHVTVNAQGLGLCPAEVIRRFAQAGFEENKCQTHEMIHGMTKLIVAHKVRAETGNGMGSPTFTLALCSLYTDALVLKSMDEDDGGYGQFSGGGLREASVAELQAEIKRLRKMLRPELRHTTTVAPVALAGTKVQGSIAEEIVLVLVISLMVMLWTVPLLRPFRYCCETRLHKVYPVITVLNLLLLAVTLHALKTVTFNDLFFAMVNGFEDAVEKTEQILLGIAALVAIAVVWKFKDRVFEVLGVENAASVFGDFRDWATCWSMKRFHPVELFIWKVEGLPSARLHSLNDVFCEVSLGYNMTMKTRVHHRAGHSCVFKEALQLNFDPYDSQHRLTLSIKSQEVVGAAEIVQLQLGAEQVRLLEEPASKDLGSGRPIGWGSKADPAVWAQENFKCMDLVISSSPDRGPGRKDLCSIRKGAIGRDSQSILTWGSKACT</sequence>
<comment type="caution">
    <text evidence="3">The sequence shown here is derived from an EMBL/GenBank/DDBJ whole genome shotgun (WGS) entry which is preliminary data.</text>
</comment>
<evidence type="ECO:0008006" key="5">
    <source>
        <dbReference type="Google" id="ProtNLM"/>
    </source>
</evidence>
<organism evidence="3 4">
    <name type="scientific">Symbiodinium microadriaticum</name>
    <name type="common">Dinoflagellate</name>
    <name type="synonym">Zooxanthella microadriatica</name>
    <dbReference type="NCBI Taxonomy" id="2951"/>
    <lineage>
        <taxon>Eukaryota</taxon>
        <taxon>Sar</taxon>
        <taxon>Alveolata</taxon>
        <taxon>Dinophyceae</taxon>
        <taxon>Suessiales</taxon>
        <taxon>Symbiodiniaceae</taxon>
        <taxon>Symbiodinium</taxon>
    </lineage>
</organism>
<feature type="transmembrane region" description="Helical" evidence="2">
    <location>
        <begin position="864"/>
        <end position="881"/>
    </location>
</feature>
<accession>A0A1Q9EHZ5</accession>
<dbReference type="InterPro" id="IPR029063">
    <property type="entry name" value="SAM-dependent_MTases_sf"/>
</dbReference>
<dbReference type="EMBL" id="LSRX01000148">
    <property type="protein sequence ID" value="OLQ07001.1"/>
    <property type="molecule type" value="Genomic_DNA"/>
</dbReference>
<reference evidence="3 4" key="1">
    <citation type="submission" date="2016-02" db="EMBL/GenBank/DDBJ databases">
        <title>Genome analysis of coral dinoflagellate symbionts highlights evolutionary adaptations to a symbiotic lifestyle.</title>
        <authorList>
            <person name="Aranda M."/>
            <person name="Li Y."/>
            <person name="Liew Y.J."/>
            <person name="Baumgarten S."/>
            <person name="Simakov O."/>
            <person name="Wilson M."/>
            <person name="Piel J."/>
            <person name="Ashoor H."/>
            <person name="Bougouffa S."/>
            <person name="Bajic V.B."/>
            <person name="Ryu T."/>
            <person name="Ravasi T."/>
            <person name="Bayer T."/>
            <person name="Micklem G."/>
            <person name="Kim H."/>
            <person name="Bhak J."/>
            <person name="Lajeunesse T.C."/>
            <person name="Voolstra C.R."/>
        </authorList>
    </citation>
    <scope>NUCLEOTIDE SEQUENCE [LARGE SCALE GENOMIC DNA]</scope>
    <source>
        <strain evidence="3 4">CCMP2467</strain>
    </source>
</reference>
<name>A0A1Q9EHZ5_SYMMI</name>
<evidence type="ECO:0000256" key="2">
    <source>
        <dbReference type="SAM" id="Phobius"/>
    </source>
</evidence>
<evidence type="ECO:0000313" key="4">
    <source>
        <dbReference type="Proteomes" id="UP000186817"/>
    </source>
</evidence>
<dbReference type="Proteomes" id="UP000186817">
    <property type="component" value="Unassembled WGS sequence"/>
</dbReference>
<dbReference type="InterPro" id="IPR035892">
    <property type="entry name" value="C2_domain_sf"/>
</dbReference>
<keyword evidence="4" id="KW-1185">Reference proteome</keyword>
<dbReference type="OrthoDB" id="425388at2759"/>
<gene>
    <name evidence="3" type="ORF">AK812_SmicGene9627</name>
</gene>
<dbReference type="Gene3D" id="3.40.50.150">
    <property type="entry name" value="Vaccinia Virus protein VP39"/>
    <property type="match status" value="1"/>
</dbReference>
<keyword evidence="2" id="KW-1133">Transmembrane helix</keyword>
<feature type="region of interest" description="Disordered" evidence="1">
    <location>
        <begin position="259"/>
        <end position="279"/>
    </location>
</feature>
<keyword evidence="2" id="KW-0472">Membrane</keyword>
<protein>
    <recommendedName>
        <fullName evidence="5">C2 domain-containing protein</fullName>
    </recommendedName>
</protein>
<evidence type="ECO:0000313" key="3">
    <source>
        <dbReference type="EMBL" id="OLQ07001.1"/>
    </source>
</evidence>
<dbReference type="CDD" id="cd00030">
    <property type="entry name" value="C2"/>
    <property type="match status" value="1"/>
</dbReference>
<feature type="transmembrane region" description="Helical" evidence="2">
    <location>
        <begin position="788"/>
        <end position="808"/>
    </location>
</feature>
<dbReference type="SUPFAM" id="SSF49562">
    <property type="entry name" value="C2 domain (Calcium/lipid-binding domain, CaLB)"/>
    <property type="match status" value="1"/>
</dbReference>